<dbReference type="Proteomes" id="UP001497527">
    <property type="component" value="Unassembled WGS sequence"/>
</dbReference>
<reference evidence="1 2" key="1">
    <citation type="submission" date="2024-05" db="EMBL/GenBank/DDBJ databases">
        <authorList>
            <person name="Duchaud E."/>
        </authorList>
    </citation>
    <scope>NUCLEOTIDE SEQUENCE [LARGE SCALE GENOMIC DNA]</scope>
    <source>
        <strain evidence="1">Ena-SAMPLE-TAB-13-05-2024-13:56:06:370-140308</strain>
    </source>
</reference>
<evidence type="ECO:0000313" key="1">
    <source>
        <dbReference type="EMBL" id="CAL2101535.1"/>
    </source>
</evidence>
<comment type="caution">
    <text evidence="1">The sequence shown here is derived from an EMBL/GenBank/DDBJ whole genome shotgun (WGS) entry which is preliminary data.</text>
</comment>
<evidence type="ECO:0000313" key="2">
    <source>
        <dbReference type="Proteomes" id="UP001497527"/>
    </source>
</evidence>
<proteinExistence type="predicted"/>
<sequence length="181" mass="21733">MKIIELKNFIKTGDFDKIKVGTSTKQDVIDLMGNDFDFGDFGETQIIKFGWYEFFYWTESEIVFAIQNDHLQFDCSNHNEMIEYQNENIKIDNWFLQTNKNIKFSEVIQILKSEKIQYELDKQNFDGALEYLKLQNGLTMDFDNELTTWIYNESADEWDMKNELIKNQQDYILNGIRLFKY</sequence>
<accession>A0ABM9P7J3</accession>
<name>A0ABM9P7J3_9FLAO</name>
<dbReference type="RefSeq" id="WP_348715300.1">
    <property type="nucleotide sequence ID" value="NZ_CAXJIO010000010.1"/>
</dbReference>
<gene>
    <name evidence="1" type="ORF">T190423A01A_10098</name>
</gene>
<protein>
    <submittedName>
        <fullName evidence="1">Uncharacterized protein</fullName>
    </submittedName>
</protein>
<organism evidence="1 2">
    <name type="scientific">Tenacibaculum polynesiense</name>
    <dbReference type="NCBI Taxonomy" id="3137857"/>
    <lineage>
        <taxon>Bacteria</taxon>
        <taxon>Pseudomonadati</taxon>
        <taxon>Bacteroidota</taxon>
        <taxon>Flavobacteriia</taxon>
        <taxon>Flavobacteriales</taxon>
        <taxon>Flavobacteriaceae</taxon>
        <taxon>Tenacibaculum</taxon>
    </lineage>
</organism>
<keyword evidence="2" id="KW-1185">Reference proteome</keyword>
<dbReference type="EMBL" id="CAXJIO010000010">
    <property type="protein sequence ID" value="CAL2101535.1"/>
    <property type="molecule type" value="Genomic_DNA"/>
</dbReference>